<reference evidence="7 8" key="1">
    <citation type="submission" date="2013-01" db="EMBL/GenBank/DDBJ databases">
        <title>The Genome Sequence of Clostridium clostridioforme 90A8.</title>
        <authorList>
            <consortium name="The Broad Institute Genome Sequencing Platform"/>
            <person name="Earl A."/>
            <person name="Ward D."/>
            <person name="Feldgarden M."/>
            <person name="Gevers D."/>
            <person name="Courvalin P."/>
            <person name="Lambert T."/>
            <person name="Walker B."/>
            <person name="Young S.K."/>
            <person name="Zeng Q."/>
            <person name="Gargeya S."/>
            <person name="Fitzgerald M."/>
            <person name="Haas B."/>
            <person name="Abouelleil A."/>
            <person name="Alvarado L."/>
            <person name="Arachchi H.M."/>
            <person name="Berlin A.M."/>
            <person name="Chapman S.B."/>
            <person name="Dewar J."/>
            <person name="Goldberg J."/>
            <person name="Griggs A."/>
            <person name="Gujja S."/>
            <person name="Hansen M."/>
            <person name="Howarth C."/>
            <person name="Imamovic A."/>
            <person name="Larimer J."/>
            <person name="McCowan C."/>
            <person name="Murphy C."/>
            <person name="Neiman D."/>
            <person name="Pearson M."/>
            <person name="Priest M."/>
            <person name="Roberts A."/>
            <person name="Saif S."/>
            <person name="Shea T."/>
            <person name="Sisk P."/>
            <person name="Sykes S."/>
            <person name="Wortman J."/>
            <person name="Nusbaum C."/>
            <person name="Birren B."/>
        </authorList>
    </citation>
    <scope>NUCLEOTIDE SEQUENCE [LARGE SCALE GENOMIC DNA]</scope>
    <source>
        <strain evidence="7 8">90A8</strain>
    </source>
</reference>
<dbReference type="Proteomes" id="UP000013085">
    <property type="component" value="Unassembled WGS sequence"/>
</dbReference>
<gene>
    <name evidence="7" type="ORF">HMPREF1090_00400</name>
</gene>
<name>A0A0E2HGS8_9FIRM</name>
<dbReference type="RefSeq" id="WP_002593294.1">
    <property type="nucleotide sequence ID" value="NZ_KB850976.1"/>
</dbReference>
<feature type="domain" description="Tyr recombinase" evidence="5">
    <location>
        <begin position="214"/>
        <end position="399"/>
    </location>
</feature>
<comment type="caution">
    <text evidence="7">The sequence shown here is derived from an EMBL/GenBank/DDBJ whole genome shotgun (WGS) entry which is preliminary data.</text>
</comment>
<keyword evidence="3" id="KW-0233">DNA recombination</keyword>
<evidence type="ECO:0000256" key="4">
    <source>
        <dbReference type="PROSITE-ProRule" id="PRU01248"/>
    </source>
</evidence>
<evidence type="ECO:0000256" key="1">
    <source>
        <dbReference type="ARBA" id="ARBA00008857"/>
    </source>
</evidence>
<dbReference type="PANTHER" id="PTHR30349:SF41">
    <property type="entry name" value="INTEGRASE_RECOMBINASE PROTEIN MJ0367-RELATED"/>
    <property type="match status" value="1"/>
</dbReference>
<dbReference type="PANTHER" id="PTHR30349">
    <property type="entry name" value="PHAGE INTEGRASE-RELATED"/>
    <property type="match status" value="1"/>
</dbReference>
<feature type="domain" description="Core-binding (CB)" evidence="6">
    <location>
        <begin position="108"/>
        <end position="191"/>
    </location>
</feature>
<evidence type="ECO:0000256" key="2">
    <source>
        <dbReference type="ARBA" id="ARBA00023125"/>
    </source>
</evidence>
<dbReference type="GO" id="GO:0003677">
    <property type="term" value="F:DNA binding"/>
    <property type="evidence" value="ECO:0007669"/>
    <property type="project" value="UniProtKB-UniRule"/>
</dbReference>
<dbReference type="HOGENOM" id="CLU_027562_23_4_9"/>
<dbReference type="GO" id="GO:0015074">
    <property type="term" value="P:DNA integration"/>
    <property type="evidence" value="ECO:0007669"/>
    <property type="project" value="InterPro"/>
</dbReference>
<dbReference type="PROSITE" id="PS51898">
    <property type="entry name" value="TYR_RECOMBINASE"/>
    <property type="match status" value="1"/>
</dbReference>
<dbReference type="Pfam" id="PF00589">
    <property type="entry name" value="Phage_integrase"/>
    <property type="match status" value="1"/>
</dbReference>
<dbReference type="GO" id="GO:0006310">
    <property type="term" value="P:DNA recombination"/>
    <property type="evidence" value="ECO:0007669"/>
    <property type="project" value="UniProtKB-KW"/>
</dbReference>
<evidence type="ECO:0008006" key="9">
    <source>
        <dbReference type="Google" id="ProtNLM"/>
    </source>
</evidence>
<dbReference type="InterPro" id="IPR002104">
    <property type="entry name" value="Integrase_catalytic"/>
</dbReference>
<evidence type="ECO:0000256" key="3">
    <source>
        <dbReference type="ARBA" id="ARBA00023172"/>
    </source>
</evidence>
<sequence>MENLTLQQLINQTREALIDAGASNYYQNVFKTLTKQLFLYAKEHSTESFSMDFGLQFLEDHYSMLSKIEQNKWCAIYSRCINALAEYQHSGNVALYLVMDKRVYTFPDSFKDSAEAYLSHREKTGIIKKSNKVFSLYLERFFMFLKKKNISSLDVLSLKDVLDFMASLSCYEKPTINHTMRAVRYYLKYCYENGFMNTEMFSKLPNPHYNRQSRLPSSYTANEVKKLLDSIDLGNPCGIRDYAIILLIARLGLRSSDVANLRFSNIDWEKESIRLTQVKTENPLELPLLEDVGEAIINYLKNARPKTDSDHVFVRQVPPYTNFNPGAVGALVRVHLQKSGIHLEGKKKGSHTLRHSLASRLLEHEIPLPVISEILGHTTTETTMTYLRIDITELRKCALEVII</sequence>
<dbReference type="InterPro" id="IPR013762">
    <property type="entry name" value="Integrase-like_cat_sf"/>
</dbReference>
<organism evidence="7 8">
    <name type="scientific">[Clostridium] clostridioforme 90A8</name>
    <dbReference type="NCBI Taxonomy" id="999408"/>
    <lineage>
        <taxon>Bacteria</taxon>
        <taxon>Bacillati</taxon>
        <taxon>Bacillota</taxon>
        <taxon>Clostridia</taxon>
        <taxon>Lachnospirales</taxon>
        <taxon>Lachnospiraceae</taxon>
        <taxon>Enterocloster</taxon>
    </lineage>
</organism>
<dbReference type="InterPro" id="IPR050090">
    <property type="entry name" value="Tyrosine_recombinase_XerCD"/>
</dbReference>
<accession>A0A0E2HGS8</accession>
<evidence type="ECO:0000259" key="6">
    <source>
        <dbReference type="PROSITE" id="PS51900"/>
    </source>
</evidence>
<dbReference type="InterPro" id="IPR044068">
    <property type="entry name" value="CB"/>
</dbReference>
<dbReference type="InterPro" id="IPR010998">
    <property type="entry name" value="Integrase_recombinase_N"/>
</dbReference>
<dbReference type="Gene3D" id="1.10.150.130">
    <property type="match status" value="1"/>
</dbReference>
<evidence type="ECO:0000313" key="7">
    <source>
        <dbReference type="EMBL" id="ENZ19979.1"/>
    </source>
</evidence>
<dbReference type="PATRIC" id="fig|999408.3.peg.438"/>
<dbReference type="CDD" id="cd01188">
    <property type="entry name" value="INT_RitA_C_like"/>
    <property type="match status" value="1"/>
</dbReference>
<protein>
    <recommendedName>
        <fullName evidence="9">Tyr recombinase domain-containing protein</fullName>
    </recommendedName>
</protein>
<dbReference type="AlphaFoldDB" id="A0A0E2HGS8"/>
<dbReference type="SUPFAM" id="SSF56349">
    <property type="entry name" value="DNA breaking-rejoining enzymes"/>
    <property type="match status" value="1"/>
</dbReference>
<dbReference type="EMBL" id="AGYR01000002">
    <property type="protein sequence ID" value="ENZ19979.1"/>
    <property type="molecule type" value="Genomic_DNA"/>
</dbReference>
<dbReference type="PROSITE" id="PS51900">
    <property type="entry name" value="CB"/>
    <property type="match status" value="1"/>
</dbReference>
<evidence type="ECO:0000313" key="8">
    <source>
        <dbReference type="Proteomes" id="UP000013085"/>
    </source>
</evidence>
<dbReference type="InterPro" id="IPR011010">
    <property type="entry name" value="DNA_brk_join_enz"/>
</dbReference>
<proteinExistence type="inferred from homology"/>
<dbReference type="Gene3D" id="1.10.443.10">
    <property type="entry name" value="Intergrase catalytic core"/>
    <property type="match status" value="1"/>
</dbReference>
<evidence type="ECO:0000259" key="5">
    <source>
        <dbReference type="PROSITE" id="PS51898"/>
    </source>
</evidence>
<comment type="similarity">
    <text evidence="1">Belongs to the 'phage' integrase family.</text>
</comment>
<keyword evidence="2 4" id="KW-0238">DNA-binding</keyword>